<dbReference type="STRING" id="694427.Palpr_0675"/>
<keyword evidence="1" id="KW-0719">Serine esterase</keyword>
<dbReference type="OrthoDB" id="9809261at2"/>
<keyword evidence="3" id="KW-0378">Hydrolase</keyword>
<dbReference type="Proteomes" id="UP000008718">
    <property type="component" value="Chromosome"/>
</dbReference>
<dbReference type="Pfam" id="PF22244">
    <property type="entry name" value="GCE_fung"/>
    <property type="match status" value="1"/>
</dbReference>
<reference evidence="7 8" key="2">
    <citation type="journal article" date="2011" name="Stand. Genomic Sci.">
        <title>Complete genome sequence of Paludibacter propionicigenes type strain (WB4).</title>
        <authorList>
            <person name="Gronow S."/>
            <person name="Munk C."/>
            <person name="Lapidus A."/>
            <person name="Nolan M."/>
            <person name="Lucas S."/>
            <person name="Hammon N."/>
            <person name="Deshpande S."/>
            <person name="Cheng J.F."/>
            <person name="Tapia R."/>
            <person name="Han C."/>
            <person name="Goodwin L."/>
            <person name="Pitluck S."/>
            <person name="Liolios K."/>
            <person name="Ivanova N."/>
            <person name="Mavromatis K."/>
            <person name="Mikhailova N."/>
            <person name="Pati A."/>
            <person name="Chen A."/>
            <person name="Palaniappan K."/>
            <person name="Land M."/>
            <person name="Hauser L."/>
            <person name="Chang Y.J."/>
            <person name="Jeffries C.D."/>
            <person name="Brambilla E."/>
            <person name="Rohde M."/>
            <person name="Goker M."/>
            <person name="Detter J.C."/>
            <person name="Woyke T."/>
            <person name="Bristow J."/>
            <person name="Eisen J.A."/>
            <person name="Markowitz V."/>
            <person name="Hugenholtz P."/>
            <person name="Kyrpides N.C."/>
            <person name="Klenk H.P."/>
        </authorList>
    </citation>
    <scope>NUCLEOTIDE SEQUENCE [LARGE SCALE GENOMIC DNA]</scope>
    <source>
        <strain evidence="8">DSM 17365 / JCM 13257 / WB4</strain>
    </source>
</reference>
<evidence type="ECO:0000256" key="1">
    <source>
        <dbReference type="ARBA" id="ARBA00022487"/>
    </source>
</evidence>
<accession>E4T287</accession>
<feature type="signal peptide" evidence="5">
    <location>
        <begin position="1"/>
        <end position="21"/>
    </location>
</feature>
<dbReference type="KEGG" id="ppn:Palpr_0675"/>
<dbReference type="InterPro" id="IPR054579">
    <property type="entry name" value="GCE-like_dom"/>
</dbReference>
<evidence type="ECO:0000256" key="4">
    <source>
        <dbReference type="SAM" id="MobiDB-lite"/>
    </source>
</evidence>
<feature type="region of interest" description="Disordered" evidence="4">
    <location>
        <begin position="48"/>
        <end position="70"/>
    </location>
</feature>
<evidence type="ECO:0000256" key="5">
    <source>
        <dbReference type="SAM" id="SignalP"/>
    </source>
</evidence>
<dbReference type="AlphaFoldDB" id="E4T287"/>
<feature type="chain" id="PRO_5003187539" description="4-O-methyl-glucuronoyl methylesterase-like domain-containing protein" evidence="5">
    <location>
        <begin position="22"/>
        <end position="511"/>
    </location>
</feature>
<evidence type="ECO:0000256" key="2">
    <source>
        <dbReference type="ARBA" id="ARBA00022729"/>
    </source>
</evidence>
<dbReference type="GO" id="GO:0052689">
    <property type="term" value="F:carboxylic ester hydrolase activity"/>
    <property type="evidence" value="ECO:0007669"/>
    <property type="project" value="UniProtKB-KW"/>
</dbReference>
<dbReference type="ESTHER" id="palpw-e4t287">
    <property type="family name" value="Glucuronoyl_esterase"/>
</dbReference>
<sequence length="511" mass="55597">MKRIILLMLIFILAKSTYAQTDNGNKYPSPVTFTAEQDQDNMMKQLGIKSLRPGPSGNENAPNHANYDESIANPCPQLPDILTLKNGKKVTSADMWWKLRRPEIVEDFEREVYGRLPKKIPAVTWTVKITDREFVGRTPVIAKQLVGHVDNSEYPLINVNINMVVVLPTNVKGPVPVLIMFGPASLPSPAQPSAEDLAKINAAFREMMIKNNPEMKAVLDKYPAYAPITKLAGPSFFAPPTDGNSAPTEQLLAAGWGYAAVDPSSIQADNAAGLTRGIIGLVNKGQPRKPDDWGALRAWSWGAARALDYLETDPLVDAKKVGIEGVSRYGKAALVTLAFEPRFAVGLIGSSGKGGATLHRRVFGEAVESLTGGEYYWMAGNYMKYGASAATFGSKTGCDLPVDSHELIALCAPRLTFISYGIPEKGDAKWLDQTGSYMATVAAGAAFKLLGVKDIGVSNDYLKEKMPPMLTGLLEGELAWRQHDGGHTDAPNFQHFIPWASKMLKYNKTAK</sequence>
<dbReference type="SUPFAM" id="SSF53474">
    <property type="entry name" value="alpha/beta-Hydrolases"/>
    <property type="match status" value="1"/>
</dbReference>
<proteinExistence type="predicted"/>
<dbReference type="RefSeq" id="WP_013444200.1">
    <property type="nucleotide sequence ID" value="NC_014734.1"/>
</dbReference>
<feature type="domain" description="4-O-methyl-glucuronoyl methylesterase-like" evidence="6">
    <location>
        <begin position="292"/>
        <end position="451"/>
    </location>
</feature>
<evidence type="ECO:0000256" key="3">
    <source>
        <dbReference type="ARBA" id="ARBA00022801"/>
    </source>
</evidence>
<keyword evidence="8" id="KW-1185">Reference proteome</keyword>
<organism evidence="7 8">
    <name type="scientific">Paludibacter propionicigenes (strain DSM 17365 / JCM 13257 / WB4)</name>
    <dbReference type="NCBI Taxonomy" id="694427"/>
    <lineage>
        <taxon>Bacteria</taxon>
        <taxon>Pseudomonadati</taxon>
        <taxon>Bacteroidota</taxon>
        <taxon>Bacteroidia</taxon>
        <taxon>Bacteroidales</taxon>
        <taxon>Paludibacteraceae</taxon>
        <taxon>Paludibacter</taxon>
    </lineage>
</organism>
<keyword evidence="2 5" id="KW-0732">Signal</keyword>
<evidence type="ECO:0000259" key="6">
    <source>
        <dbReference type="Pfam" id="PF22244"/>
    </source>
</evidence>
<dbReference type="Gene3D" id="3.40.50.1820">
    <property type="entry name" value="alpha/beta hydrolase"/>
    <property type="match status" value="1"/>
</dbReference>
<name>E4T287_PALPW</name>
<reference key="1">
    <citation type="submission" date="2010-11" db="EMBL/GenBank/DDBJ databases">
        <title>The complete genome of Paludibacter propionicigenes DSM 17365.</title>
        <authorList>
            <consortium name="US DOE Joint Genome Institute (JGI-PGF)"/>
            <person name="Lucas S."/>
            <person name="Copeland A."/>
            <person name="Lapidus A."/>
            <person name="Bruce D."/>
            <person name="Goodwin L."/>
            <person name="Pitluck S."/>
            <person name="Kyrpides N."/>
            <person name="Mavromatis K."/>
            <person name="Ivanova N."/>
            <person name="Munk A.C."/>
            <person name="Brettin T."/>
            <person name="Detter J.C."/>
            <person name="Han C."/>
            <person name="Tapia R."/>
            <person name="Land M."/>
            <person name="Hauser L."/>
            <person name="Markowitz V."/>
            <person name="Cheng J.-F."/>
            <person name="Hugenholtz P."/>
            <person name="Woyke T."/>
            <person name="Wu D."/>
            <person name="Gronow S."/>
            <person name="Wellnitz S."/>
            <person name="Brambilla E."/>
            <person name="Klenk H.-P."/>
            <person name="Eisen J.A."/>
        </authorList>
    </citation>
    <scope>NUCLEOTIDE SEQUENCE</scope>
    <source>
        <strain>WB4</strain>
    </source>
</reference>
<evidence type="ECO:0000313" key="7">
    <source>
        <dbReference type="EMBL" id="ADQ78831.1"/>
    </source>
</evidence>
<dbReference type="eggNOG" id="COG1506">
    <property type="taxonomic scope" value="Bacteria"/>
</dbReference>
<protein>
    <recommendedName>
        <fullName evidence="6">4-O-methyl-glucuronoyl methylesterase-like domain-containing protein</fullName>
    </recommendedName>
</protein>
<dbReference type="HOGENOM" id="CLU_045118_0_0_10"/>
<dbReference type="EMBL" id="CP002345">
    <property type="protein sequence ID" value="ADQ78831.1"/>
    <property type="molecule type" value="Genomic_DNA"/>
</dbReference>
<gene>
    <name evidence="7" type="ordered locus">Palpr_0675</name>
</gene>
<evidence type="ECO:0000313" key="8">
    <source>
        <dbReference type="Proteomes" id="UP000008718"/>
    </source>
</evidence>
<dbReference type="InterPro" id="IPR029058">
    <property type="entry name" value="AB_hydrolase_fold"/>
</dbReference>